<keyword evidence="2" id="KW-1185">Reference proteome</keyword>
<comment type="caution">
    <text evidence="1">The sequence shown here is derived from an EMBL/GenBank/DDBJ whole genome shotgun (WGS) entry which is preliminary data.</text>
</comment>
<evidence type="ECO:0000313" key="2">
    <source>
        <dbReference type="Proteomes" id="UP001162162"/>
    </source>
</evidence>
<reference evidence="1" key="1">
    <citation type="journal article" date="2023" name="Insect Mol. Biol.">
        <title>Genome sequencing provides insights into the evolution of gene families encoding plant cell wall-degrading enzymes in longhorned beetles.</title>
        <authorList>
            <person name="Shin N.R."/>
            <person name="Okamura Y."/>
            <person name="Kirsch R."/>
            <person name="Pauchet Y."/>
        </authorList>
    </citation>
    <scope>NUCLEOTIDE SEQUENCE</scope>
    <source>
        <strain evidence="1">AMC_N1</strain>
    </source>
</reference>
<protein>
    <submittedName>
        <fullName evidence="1">Uncharacterized protein</fullName>
    </submittedName>
</protein>
<dbReference type="AlphaFoldDB" id="A0AAV8Z742"/>
<accession>A0AAV8Z742</accession>
<name>A0AAV8Z742_9CUCU</name>
<organism evidence="1 2">
    <name type="scientific">Aromia moschata</name>
    <dbReference type="NCBI Taxonomy" id="1265417"/>
    <lineage>
        <taxon>Eukaryota</taxon>
        <taxon>Metazoa</taxon>
        <taxon>Ecdysozoa</taxon>
        <taxon>Arthropoda</taxon>
        <taxon>Hexapoda</taxon>
        <taxon>Insecta</taxon>
        <taxon>Pterygota</taxon>
        <taxon>Neoptera</taxon>
        <taxon>Endopterygota</taxon>
        <taxon>Coleoptera</taxon>
        <taxon>Polyphaga</taxon>
        <taxon>Cucujiformia</taxon>
        <taxon>Chrysomeloidea</taxon>
        <taxon>Cerambycidae</taxon>
        <taxon>Cerambycinae</taxon>
        <taxon>Callichromatini</taxon>
        <taxon>Aromia</taxon>
    </lineage>
</organism>
<dbReference type="Proteomes" id="UP001162162">
    <property type="component" value="Unassembled WGS sequence"/>
</dbReference>
<dbReference type="EMBL" id="JAPWTK010000014">
    <property type="protein sequence ID" value="KAJ8959062.1"/>
    <property type="molecule type" value="Genomic_DNA"/>
</dbReference>
<gene>
    <name evidence="1" type="ORF">NQ318_022318</name>
</gene>
<evidence type="ECO:0000313" key="1">
    <source>
        <dbReference type="EMBL" id="KAJ8959062.1"/>
    </source>
</evidence>
<proteinExistence type="predicted"/>
<sequence length="201" mass="21923">MGGNRSAWAQEGCPKFILVKYGAVSGVVPIPKRSWGIWSSGISLPILLGRMSPPSPGSIAALARLIGFRIQPSSPVRSSECCGSRLASRSSSSRSVTDHLTIPKEHVSTGTAHELIPLIRLPPDKSVVLFRAVSGRLKAILQGPSTYRCLMDFPNESRYALFEMVIRKLLDPQAVGVMLINPDYVLLLETHRVDDFRAIST</sequence>